<dbReference type="GO" id="GO:0016811">
    <property type="term" value="F:hydrolase activity, acting on carbon-nitrogen (but not peptide) bonds, in linear amides"/>
    <property type="evidence" value="ECO:0007669"/>
    <property type="project" value="TreeGrafter"/>
</dbReference>
<dbReference type="Gene3D" id="3.40.50.10310">
    <property type="entry name" value="Creatininase"/>
    <property type="match status" value="1"/>
</dbReference>
<evidence type="ECO:0000256" key="5">
    <source>
        <dbReference type="ARBA" id="ARBA00024029"/>
    </source>
</evidence>
<dbReference type="RefSeq" id="WP_306409659.1">
    <property type="nucleotide sequence ID" value="NZ_JANFPI010000001.1"/>
</dbReference>
<dbReference type="AlphaFoldDB" id="A0AAE3MVV5"/>
<keyword evidence="7" id="KW-1185">Reference proteome</keyword>
<reference evidence="6" key="1">
    <citation type="submission" date="2022-07" db="EMBL/GenBank/DDBJ databases">
        <title>Ectorhizobium quercum gen.nov., sp. nov.</title>
        <authorList>
            <person name="Ma T."/>
            <person name="Li Y."/>
        </authorList>
    </citation>
    <scope>NUCLEOTIDE SEQUENCE</scope>
    <source>
        <strain evidence="6">BDR2-2</strain>
    </source>
</reference>
<evidence type="ECO:0000313" key="7">
    <source>
        <dbReference type="Proteomes" id="UP001208771"/>
    </source>
</evidence>
<dbReference type="EMBL" id="JANFPI010000001">
    <property type="protein sequence ID" value="MCX8995893.1"/>
    <property type="molecule type" value="Genomic_DNA"/>
</dbReference>
<comment type="similarity">
    <text evidence="5">Belongs to the creatininase superfamily.</text>
</comment>
<dbReference type="InterPro" id="IPR024087">
    <property type="entry name" value="Creatininase-like_sf"/>
</dbReference>
<gene>
    <name evidence="6" type="ORF">NOF55_02115</name>
</gene>
<evidence type="ECO:0000256" key="4">
    <source>
        <dbReference type="ARBA" id="ARBA00022833"/>
    </source>
</evidence>
<dbReference type="PANTHER" id="PTHR35005">
    <property type="entry name" value="3-DEHYDRO-SCYLLO-INOSOSE HYDROLASE"/>
    <property type="match status" value="1"/>
</dbReference>
<dbReference type="SUPFAM" id="SSF102215">
    <property type="entry name" value="Creatininase"/>
    <property type="match status" value="1"/>
</dbReference>
<dbReference type="Proteomes" id="UP001208771">
    <property type="component" value="Unassembled WGS sequence"/>
</dbReference>
<sequence>MPERADAMKKVAIRDMTHAEFAERMKEPAVILVPLGSQEQQGPHAPMGDFMLTERLAEMSARIGGGLAAPTLPFGHAEFFRSMPGGIQLRAETFCAVLEDMLGAFLDHGHERLLIFNGHTTNASLIDRVARKIRRERGTAVASLNIWKILPERLWDELYGEAGARVRGHGGEPLTSVCMHLFPELMRRDLARTPSPRGKAFGLPIAGVSGARFEGQPVQLPLDCHEVDREGLLGGISDMASADKGRAICDHIVGHTARLMRHLLQYDPRKMLADVDGNHD</sequence>
<keyword evidence="4" id="KW-0862">Zinc</keyword>
<protein>
    <submittedName>
        <fullName evidence="6">Creatininase family protein</fullName>
    </submittedName>
</protein>
<comment type="cofactor">
    <cofactor evidence="1">
        <name>Zn(2+)</name>
        <dbReference type="ChEBI" id="CHEBI:29105"/>
    </cofactor>
</comment>
<evidence type="ECO:0000256" key="3">
    <source>
        <dbReference type="ARBA" id="ARBA00022801"/>
    </source>
</evidence>
<accession>A0AAE3MVV5</accession>
<proteinExistence type="inferred from homology"/>
<keyword evidence="2" id="KW-0479">Metal-binding</keyword>
<name>A0AAE3MVV5_9HYPH</name>
<dbReference type="Pfam" id="PF02633">
    <property type="entry name" value="Creatininase"/>
    <property type="match status" value="1"/>
</dbReference>
<keyword evidence="3" id="KW-0378">Hydrolase</keyword>
<evidence type="ECO:0000256" key="1">
    <source>
        <dbReference type="ARBA" id="ARBA00001947"/>
    </source>
</evidence>
<dbReference type="PANTHER" id="PTHR35005:SF1">
    <property type="entry name" value="2-AMINO-5-FORMYLAMINO-6-RIBOSYLAMINOPYRIMIDIN-4(3H)-ONE 5'-MONOPHOSPHATE DEFORMYLASE"/>
    <property type="match status" value="1"/>
</dbReference>
<evidence type="ECO:0000256" key="2">
    <source>
        <dbReference type="ARBA" id="ARBA00022723"/>
    </source>
</evidence>
<comment type="caution">
    <text evidence="6">The sequence shown here is derived from an EMBL/GenBank/DDBJ whole genome shotgun (WGS) entry which is preliminary data.</text>
</comment>
<dbReference type="GO" id="GO:0009231">
    <property type="term" value="P:riboflavin biosynthetic process"/>
    <property type="evidence" value="ECO:0007669"/>
    <property type="project" value="TreeGrafter"/>
</dbReference>
<dbReference type="GO" id="GO:0046872">
    <property type="term" value="F:metal ion binding"/>
    <property type="evidence" value="ECO:0007669"/>
    <property type="project" value="UniProtKB-KW"/>
</dbReference>
<organism evidence="6 7">
    <name type="scientific">Ectorhizobium quercum</name>
    <dbReference type="NCBI Taxonomy" id="2965071"/>
    <lineage>
        <taxon>Bacteria</taxon>
        <taxon>Pseudomonadati</taxon>
        <taxon>Pseudomonadota</taxon>
        <taxon>Alphaproteobacteria</taxon>
        <taxon>Hyphomicrobiales</taxon>
        <taxon>Rhizobiaceae</taxon>
        <taxon>Ectorhizobium</taxon>
    </lineage>
</organism>
<dbReference type="InterPro" id="IPR003785">
    <property type="entry name" value="Creatininase/forma_Hydrolase"/>
</dbReference>
<evidence type="ECO:0000313" key="6">
    <source>
        <dbReference type="EMBL" id="MCX8995893.1"/>
    </source>
</evidence>